<proteinExistence type="inferred from homology"/>
<dbReference type="GO" id="GO:0008250">
    <property type="term" value="C:oligosaccharyltransferase complex"/>
    <property type="evidence" value="ECO:0007669"/>
    <property type="project" value="UniProtKB-UniRule"/>
</dbReference>
<comment type="function">
    <text evidence="1 10">Subunit of the oligosaccharyl transferase (OST) complex that catalyzes the initial transfer of a defined glycan (Glc(3)Man(9)GlcNAc(2) in eukaryotes) from the lipid carrier dolichol-pyrophosphate to an asparagine residue within an Asn-X-Ser/Thr consensus motif in nascent polypeptide chains, the first step in protein N-glycosylation. N-glycosylation occurs cotranslationally and the complex associates with the Sec61 complex at the channel-forming translocon complex that mediates protein translocation across the endoplasmic reticulum (ER). All subunits are required for a maximal enzyme activity.</text>
</comment>
<dbReference type="STRING" id="77020.A0A0N0RSP2"/>
<keyword evidence="11" id="KW-0808">Transferase</keyword>
<dbReference type="PANTHER" id="PTHR21049:SF0">
    <property type="entry name" value="DOLICHYL-DIPHOSPHOOLIGOSACCHARIDE--PROTEIN GLYCOSYLTRANSFERASE SUBUNIT 1"/>
    <property type="match status" value="1"/>
</dbReference>
<evidence type="ECO:0000256" key="10">
    <source>
        <dbReference type="RuleBase" id="RU361143"/>
    </source>
</evidence>
<dbReference type="UniPathway" id="UPA00378"/>
<dbReference type="RefSeq" id="XP_017993804.1">
    <property type="nucleotide sequence ID" value="XM_018137419.1"/>
</dbReference>
<evidence type="ECO:0000256" key="8">
    <source>
        <dbReference type="ARBA" id="ARBA00022989"/>
    </source>
</evidence>
<dbReference type="InterPro" id="IPR007676">
    <property type="entry name" value="Ribophorin_I"/>
</dbReference>
<dbReference type="EMBL" id="LGAV01000001">
    <property type="protein sequence ID" value="KOS16172.1"/>
    <property type="molecule type" value="Genomic_DNA"/>
</dbReference>
<sequence>MQSPCHFARLLAFLGIWVLLYVSACSAEAIDWVQASYDKVIDLGGAVSNFELSISASPASLPSGDRAFYKVYLSGEEHEKLAKISATLSSSPKGKPKADLDVLFWGPSVDDEETFVYLVEVPSSALKDNEPIHLKVSGSMLHISIPLPLEIEQGKEQLLYWQGDTVPRSPYPIEKATVILNTNDPILSYGPTLSASQSGKSVSFGPHQNVPPFNPTDSRSLSGFVHYAYLNPVATYAKYRRHVEISHWGDNMATEDHIWLRNDGPALKGHFSRAKHMINNFHNPAQERMSQIISVPLMLPVGSKDVYFVDAVGNVSTSMLSAPSPATGARRLDLRPRFPILGGWNYTFTTGWNQRMSTHGLIRSVLTKPGRVRVAVPFLIAPKSAAVDDAEIRIVLPEGATDIDVTLPFAVDALSMDVYPTYLDTVGRPSVLIRRRRCIWKHGKMIYIEYSLSIWSQLRKPMAVSIAALLLFIMAAFVRRQSVSIQRVKTQ</sequence>
<dbReference type="AlphaFoldDB" id="A0A0N0RSP2"/>
<evidence type="ECO:0000256" key="4">
    <source>
        <dbReference type="ARBA" id="ARBA00008905"/>
    </source>
</evidence>
<keyword evidence="5 10" id="KW-0812">Transmembrane</keyword>
<evidence type="ECO:0000313" key="12">
    <source>
        <dbReference type="Proteomes" id="UP000037751"/>
    </source>
</evidence>
<evidence type="ECO:0000256" key="2">
    <source>
        <dbReference type="ARBA" id="ARBA00004115"/>
    </source>
</evidence>
<reference evidence="11 12" key="1">
    <citation type="submission" date="2015-07" db="EMBL/GenBank/DDBJ databases">
        <title>Draft Genome Sequence of Malassezia furfur CBS1878 and Malassezia pachydermatis CBS1879.</title>
        <authorList>
            <person name="Triana S."/>
            <person name="Ohm R."/>
            <person name="Gonzalez A."/>
            <person name="DeCock H."/>
            <person name="Restrepo S."/>
            <person name="Celis A."/>
        </authorList>
    </citation>
    <scope>NUCLEOTIDE SEQUENCE [LARGE SCALE GENOMIC DNA]</scope>
    <source>
        <strain evidence="11 12">CBS 1879</strain>
    </source>
</reference>
<dbReference type="VEuPathDB" id="FungiDB:Malapachy_2935"/>
<comment type="caution">
    <text evidence="11">The sequence shown here is derived from an EMBL/GenBank/DDBJ whole genome shotgun (WGS) entry which is preliminary data.</text>
</comment>
<feature type="signal peptide" evidence="10">
    <location>
        <begin position="1"/>
        <end position="27"/>
    </location>
</feature>
<comment type="pathway">
    <text evidence="3 10">Protein modification; protein glycosylation.</text>
</comment>
<dbReference type="OrthoDB" id="310030at2759"/>
<dbReference type="Pfam" id="PF04597">
    <property type="entry name" value="Ribophorin_I"/>
    <property type="match status" value="1"/>
</dbReference>
<keyword evidence="8 10" id="KW-1133">Transmembrane helix</keyword>
<comment type="subcellular location">
    <subcellularLocation>
        <location evidence="2 10">Endoplasmic reticulum membrane</location>
        <topology evidence="2 10">Single-pass type I membrane protein</topology>
    </subcellularLocation>
</comment>
<evidence type="ECO:0000256" key="3">
    <source>
        <dbReference type="ARBA" id="ARBA00004922"/>
    </source>
</evidence>
<keyword evidence="7 10" id="KW-0256">Endoplasmic reticulum</keyword>
<dbReference type="Proteomes" id="UP000037751">
    <property type="component" value="Unassembled WGS sequence"/>
</dbReference>
<evidence type="ECO:0000256" key="9">
    <source>
        <dbReference type="ARBA" id="ARBA00023136"/>
    </source>
</evidence>
<name>A0A0N0RSP2_9BASI</name>
<evidence type="ECO:0000256" key="6">
    <source>
        <dbReference type="ARBA" id="ARBA00022729"/>
    </source>
</evidence>
<accession>A0A0N0RSP2</accession>
<dbReference type="GeneID" id="28729295"/>
<comment type="subunit">
    <text evidence="10">Component of the oligosaccharyltransferase (OST) complex.</text>
</comment>
<protein>
    <recommendedName>
        <fullName evidence="10">Dolichyl-diphosphooligosaccharide--protein glycosyltransferase subunit 1</fullName>
    </recommendedName>
</protein>
<feature type="transmembrane region" description="Helical" evidence="10">
    <location>
        <begin position="461"/>
        <end position="478"/>
    </location>
</feature>
<keyword evidence="9 10" id="KW-0472">Membrane</keyword>
<comment type="similarity">
    <text evidence="4 10">Belongs to the OST1 family.</text>
</comment>
<organism evidence="11 12">
    <name type="scientific">Malassezia pachydermatis</name>
    <dbReference type="NCBI Taxonomy" id="77020"/>
    <lineage>
        <taxon>Eukaryota</taxon>
        <taxon>Fungi</taxon>
        <taxon>Dikarya</taxon>
        <taxon>Basidiomycota</taxon>
        <taxon>Ustilaginomycotina</taxon>
        <taxon>Malasseziomycetes</taxon>
        <taxon>Malasseziales</taxon>
        <taxon>Malasseziaceae</taxon>
        <taxon>Malassezia</taxon>
    </lineage>
</organism>
<feature type="chain" id="PRO_5005732758" description="Dolichyl-diphosphooligosaccharide--protein glycosyltransferase subunit 1" evidence="10">
    <location>
        <begin position="28"/>
        <end position="491"/>
    </location>
</feature>
<evidence type="ECO:0000313" key="11">
    <source>
        <dbReference type="EMBL" id="KOS16172.1"/>
    </source>
</evidence>
<evidence type="ECO:0000256" key="7">
    <source>
        <dbReference type="ARBA" id="ARBA00022824"/>
    </source>
</evidence>
<keyword evidence="12" id="KW-1185">Reference proteome</keyword>
<dbReference type="PANTHER" id="PTHR21049">
    <property type="entry name" value="RIBOPHORIN I"/>
    <property type="match status" value="1"/>
</dbReference>
<keyword evidence="6 10" id="KW-0732">Signal</keyword>
<evidence type="ECO:0000256" key="1">
    <source>
        <dbReference type="ARBA" id="ARBA00002791"/>
    </source>
</evidence>
<dbReference type="GO" id="GO:0018279">
    <property type="term" value="P:protein N-linked glycosylation via asparagine"/>
    <property type="evidence" value="ECO:0007669"/>
    <property type="project" value="TreeGrafter"/>
</dbReference>
<dbReference type="GO" id="GO:0016740">
    <property type="term" value="F:transferase activity"/>
    <property type="evidence" value="ECO:0007669"/>
    <property type="project" value="UniProtKB-KW"/>
</dbReference>
<evidence type="ECO:0000256" key="5">
    <source>
        <dbReference type="ARBA" id="ARBA00022692"/>
    </source>
</evidence>
<gene>
    <name evidence="11" type="ORF">Malapachy_2935</name>
</gene>